<dbReference type="Proteomes" id="UP000265801">
    <property type="component" value="Unassembled WGS sequence"/>
</dbReference>
<dbReference type="EMBL" id="QXIR01000018">
    <property type="protein sequence ID" value="RIW32303.1"/>
    <property type="molecule type" value="Genomic_DNA"/>
</dbReference>
<reference evidence="3 4" key="1">
    <citation type="submission" date="2018-09" db="EMBL/GenBank/DDBJ databases">
        <title>Bacillus saliacetes sp. nov., isolated from Thai shrimp paste (Ka-pi).</title>
        <authorList>
            <person name="Daroonpunt R."/>
            <person name="Tanasupawat S."/>
            <person name="Yiamsombut S."/>
        </authorList>
    </citation>
    <scope>NUCLEOTIDE SEQUENCE [LARGE SCALE GENOMIC DNA]</scope>
    <source>
        <strain evidence="3 4">SKP7-4</strain>
    </source>
</reference>
<comment type="caution">
    <text evidence="3">The sequence shown here is derived from an EMBL/GenBank/DDBJ whole genome shotgun (WGS) entry which is preliminary data.</text>
</comment>
<dbReference type="OrthoDB" id="2353585at2"/>
<keyword evidence="1" id="KW-0175">Coiled coil</keyword>
<sequence length="127" mass="14523">MGTKRFIKGLVFGAIAGGFVTLLNRETREDVMASTKKSGELIGRYARNPQLLMDSSKEVYEKVRETAKQIEEDMDFINQKVAEIKELSPQVKEIIEDTKETIHSSSESYKEVFNEEEHQSVDTKAEY</sequence>
<proteinExistence type="predicted"/>
<evidence type="ECO:0000313" key="3">
    <source>
        <dbReference type="EMBL" id="RIW32303.1"/>
    </source>
</evidence>
<organism evidence="3 4">
    <name type="scientific">Bacillus salacetis</name>
    <dbReference type="NCBI Taxonomy" id="2315464"/>
    <lineage>
        <taxon>Bacteria</taxon>
        <taxon>Bacillati</taxon>
        <taxon>Bacillota</taxon>
        <taxon>Bacilli</taxon>
        <taxon>Bacillales</taxon>
        <taxon>Bacillaceae</taxon>
        <taxon>Bacillus</taxon>
    </lineage>
</organism>
<name>A0A3A1QVE2_9BACI</name>
<dbReference type="RefSeq" id="WP_119547520.1">
    <property type="nucleotide sequence ID" value="NZ_QXIR01000018.1"/>
</dbReference>
<feature type="region of interest" description="Disordered" evidence="2">
    <location>
        <begin position="99"/>
        <end position="127"/>
    </location>
</feature>
<keyword evidence="4" id="KW-1185">Reference proteome</keyword>
<evidence type="ECO:0000313" key="4">
    <source>
        <dbReference type="Proteomes" id="UP000265801"/>
    </source>
</evidence>
<evidence type="ECO:0000256" key="1">
    <source>
        <dbReference type="SAM" id="Coils"/>
    </source>
</evidence>
<feature type="coiled-coil region" evidence="1">
    <location>
        <begin position="53"/>
        <end position="87"/>
    </location>
</feature>
<gene>
    <name evidence="3" type="ORF">D3H55_13605</name>
</gene>
<evidence type="ECO:0000256" key="2">
    <source>
        <dbReference type="SAM" id="MobiDB-lite"/>
    </source>
</evidence>
<accession>A0A3A1QVE2</accession>
<dbReference type="AlphaFoldDB" id="A0A3A1QVE2"/>
<protein>
    <submittedName>
        <fullName evidence="3">YtxH domain-containing protein</fullName>
    </submittedName>
</protein>